<comment type="similarity">
    <text evidence="1">Belongs to the palC family.</text>
</comment>
<name>A0A8H8QM68_9BASI</name>
<sequence>MRILMVQARVLPNCFKKFAFVGKSVEAVITTTIILELHCHPGTLSLDTLLAVGMYIYDLPTTGTISFSDFLVTTDLVSQVSQTTQLRARLRAVLKENRAGTSILSSSSATSSSQAECNDGGVGNTDWLTIIKRIEEYLPNLLAVFNSVQTDDLILRYEPVFSWRTSISSSRFRGPGRMELAGLYYELASTLLTYSLTLSNFATAAVNGLGSFETNRSLSSQQRKDKDDKLRWAADTLCRASGILLYLSTELLPKWKDSVGSLDGLPPDLTEEATLGLSKVCLAEAQGLAIRKLVSPSLASSVDRVTPGPPLEKGHPSASLLAKLHLCVVEDIEASLALMRTVGEKGRSKGKKGGVGGRKAGGGGGGEPGLSANYEHELSSRISETNDAIARMGLGDAEEGGAGGGGGGGGVGKKKLFGKFKLGHKGKNDAPSPSPSPSPAGGGGRGGGGFYSAPSTTTSSNSDLEISSSLLKYLSFSSQFHRAIAYKWLAIDSGESSNKIGTAISLLSLSTSILSSSTLRDLTSSLCNISISSSTLLPTKKRGKTGDRGVVDQELATVEHWLQSYKKLNDTVSFQPIPPAAEVQAKVPAGRAALLVKKYSLPSPGWGPGSEGYRGRGWEGLSREEMHLLDEEHPARRNLVGMDGGGSGEWGSGDGGGGRVAYAGQGAYY</sequence>
<feature type="compositionally biased region" description="Low complexity" evidence="3">
    <location>
        <begin position="451"/>
        <end position="460"/>
    </location>
</feature>
<evidence type="ECO:0000256" key="3">
    <source>
        <dbReference type="SAM" id="MobiDB-lite"/>
    </source>
</evidence>
<organism evidence="5 6">
    <name type="scientific">Ustilago bromivora</name>
    <dbReference type="NCBI Taxonomy" id="307758"/>
    <lineage>
        <taxon>Eukaryota</taxon>
        <taxon>Fungi</taxon>
        <taxon>Dikarya</taxon>
        <taxon>Basidiomycota</taxon>
        <taxon>Ustilaginomycotina</taxon>
        <taxon>Ustilaginomycetes</taxon>
        <taxon>Ustilaginales</taxon>
        <taxon>Ustilaginaceae</taxon>
        <taxon>Ustilago</taxon>
    </lineage>
</organism>
<dbReference type="PANTHER" id="PTHR40463:SF1">
    <property type="entry name" value="PH-RESPONSE REGULATOR PROTEIN PALC"/>
    <property type="match status" value="1"/>
</dbReference>
<keyword evidence="6" id="KW-1185">Reference proteome</keyword>
<protein>
    <recommendedName>
        <fullName evidence="2">pH-response regulator protein palC</fullName>
    </recommendedName>
</protein>
<dbReference type="GO" id="GO:0005886">
    <property type="term" value="C:plasma membrane"/>
    <property type="evidence" value="ECO:0007669"/>
    <property type="project" value="TreeGrafter"/>
</dbReference>
<evidence type="ECO:0000256" key="2">
    <source>
        <dbReference type="ARBA" id="ARBA00022193"/>
    </source>
</evidence>
<comment type="caution">
    <text evidence="5">The sequence shown here is derived from an EMBL/GenBank/DDBJ whole genome shotgun (WGS) entry which is preliminary data.</text>
</comment>
<dbReference type="EMBL" id="ULHB01000056">
    <property type="protein sequence ID" value="SYW79468.1"/>
    <property type="molecule type" value="Genomic_DNA"/>
</dbReference>
<dbReference type="InterPro" id="IPR038499">
    <property type="entry name" value="BRO1_sf"/>
</dbReference>
<dbReference type="SMART" id="SM01041">
    <property type="entry name" value="BRO1"/>
    <property type="match status" value="1"/>
</dbReference>
<dbReference type="PROSITE" id="PS51180">
    <property type="entry name" value="BRO1"/>
    <property type="match status" value="1"/>
</dbReference>
<feature type="region of interest" description="Disordered" evidence="3">
    <location>
        <begin position="422"/>
        <end position="460"/>
    </location>
</feature>
<proteinExistence type="inferred from homology"/>
<dbReference type="AlphaFoldDB" id="A0A8H8QM68"/>
<feature type="domain" description="BRO1" evidence="4">
    <location>
        <begin position="53"/>
        <end position="642"/>
    </location>
</feature>
<evidence type="ECO:0000259" key="4">
    <source>
        <dbReference type="PROSITE" id="PS51180"/>
    </source>
</evidence>
<reference evidence="5" key="1">
    <citation type="submission" date="2018-08" db="EMBL/GenBank/DDBJ databases">
        <authorList>
            <person name="Guldener U."/>
        </authorList>
    </citation>
    <scope>NUCLEOTIDE SEQUENCE</scope>
    <source>
        <strain evidence="5">UB2</strain>
    </source>
</reference>
<feature type="compositionally biased region" description="Gly residues" evidence="3">
    <location>
        <begin position="353"/>
        <end position="368"/>
    </location>
</feature>
<evidence type="ECO:0000256" key="1">
    <source>
        <dbReference type="ARBA" id="ARBA00010997"/>
    </source>
</evidence>
<dbReference type="Gene3D" id="1.25.40.280">
    <property type="entry name" value="alix/aip1 like domains"/>
    <property type="match status" value="2"/>
</dbReference>
<dbReference type="GO" id="GO:0071467">
    <property type="term" value="P:cellular response to pH"/>
    <property type="evidence" value="ECO:0007669"/>
    <property type="project" value="InterPro"/>
</dbReference>
<dbReference type="InterPro" id="IPR004328">
    <property type="entry name" value="BRO1_dom"/>
</dbReference>
<dbReference type="PANTHER" id="PTHR40463">
    <property type="entry name" value="PH-RESPONSE REGULATOR PROTEIN PALC"/>
    <property type="match status" value="1"/>
</dbReference>
<dbReference type="Proteomes" id="UP000658997">
    <property type="component" value="Unassembled WGS sequence"/>
</dbReference>
<gene>
    <name evidence="5" type="ORF">UBRO2_03152</name>
</gene>
<evidence type="ECO:0000313" key="6">
    <source>
        <dbReference type="Proteomes" id="UP000658997"/>
    </source>
</evidence>
<accession>A0A8H8QM68</accession>
<evidence type="ECO:0000313" key="5">
    <source>
        <dbReference type="EMBL" id="SYW79468.1"/>
    </source>
</evidence>
<feature type="compositionally biased region" description="Gly residues" evidence="3">
    <location>
        <begin position="440"/>
        <end position="450"/>
    </location>
</feature>
<dbReference type="InterPro" id="IPR037505">
    <property type="entry name" value="pH-resp_palC"/>
</dbReference>
<feature type="region of interest" description="Disordered" evidence="3">
    <location>
        <begin position="343"/>
        <end position="372"/>
    </location>
</feature>